<name>A0ACB9CLN2_ARCLA</name>
<reference evidence="1 2" key="2">
    <citation type="journal article" date="2022" name="Mol. Ecol. Resour.">
        <title>The genomes of chicory, endive, great burdock and yacon provide insights into Asteraceae paleo-polyploidization history and plant inulin production.</title>
        <authorList>
            <person name="Fan W."/>
            <person name="Wang S."/>
            <person name="Wang H."/>
            <person name="Wang A."/>
            <person name="Jiang F."/>
            <person name="Liu H."/>
            <person name="Zhao H."/>
            <person name="Xu D."/>
            <person name="Zhang Y."/>
        </authorList>
    </citation>
    <scope>NUCLEOTIDE SEQUENCE [LARGE SCALE GENOMIC DNA]</scope>
    <source>
        <strain evidence="2">cv. Niubang</strain>
    </source>
</reference>
<proteinExistence type="predicted"/>
<keyword evidence="2" id="KW-1185">Reference proteome</keyword>
<gene>
    <name evidence="1" type="ORF">L6452_14661</name>
</gene>
<sequence>MISSYKTMANFTKLRFQQIHFLSNRFDPKFPASSALKNGEPKKPSPSIDEFIDDLEEDEAFSYKVTPDRAMIWVQGFLEKLIRRPPLVWRYSSEKGFDALLVFRCAATRLIPMVDDQTATKTIFLPSHVKKEDVKVTMDGTRVVVKARDEIIYKFNLPRHINRRGSKIRAKVIRDHVLEIYLPRPRGNEDVEVEY</sequence>
<evidence type="ECO:0000313" key="1">
    <source>
        <dbReference type="EMBL" id="KAI3735171.1"/>
    </source>
</evidence>
<organism evidence="1 2">
    <name type="scientific">Arctium lappa</name>
    <name type="common">Greater burdock</name>
    <name type="synonym">Lappa major</name>
    <dbReference type="NCBI Taxonomy" id="4217"/>
    <lineage>
        <taxon>Eukaryota</taxon>
        <taxon>Viridiplantae</taxon>
        <taxon>Streptophyta</taxon>
        <taxon>Embryophyta</taxon>
        <taxon>Tracheophyta</taxon>
        <taxon>Spermatophyta</taxon>
        <taxon>Magnoliopsida</taxon>
        <taxon>eudicotyledons</taxon>
        <taxon>Gunneridae</taxon>
        <taxon>Pentapetalae</taxon>
        <taxon>asterids</taxon>
        <taxon>campanulids</taxon>
        <taxon>Asterales</taxon>
        <taxon>Asteraceae</taxon>
        <taxon>Carduoideae</taxon>
        <taxon>Cardueae</taxon>
        <taxon>Arctiinae</taxon>
        <taxon>Arctium</taxon>
    </lineage>
</organism>
<comment type="caution">
    <text evidence="1">The sequence shown here is derived from an EMBL/GenBank/DDBJ whole genome shotgun (WGS) entry which is preliminary data.</text>
</comment>
<reference evidence="2" key="1">
    <citation type="journal article" date="2022" name="Mol. Ecol. Resour.">
        <title>The genomes of chicory, endive, great burdock and yacon provide insights into Asteraceae palaeo-polyploidization history and plant inulin production.</title>
        <authorList>
            <person name="Fan W."/>
            <person name="Wang S."/>
            <person name="Wang H."/>
            <person name="Wang A."/>
            <person name="Jiang F."/>
            <person name="Liu H."/>
            <person name="Zhao H."/>
            <person name="Xu D."/>
            <person name="Zhang Y."/>
        </authorList>
    </citation>
    <scope>NUCLEOTIDE SEQUENCE [LARGE SCALE GENOMIC DNA]</scope>
    <source>
        <strain evidence="2">cv. Niubang</strain>
    </source>
</reference>
<accession>A0ACB9CLN2</accession>
<dbReference type="EMBL" id="CM042050">
    <property type="protein sequence ID" value="KAI3735171.1"/>
    <property type="molecule type" value="Genomic_DNA"/>
</dbReference>
<dbReference type="Proteomes" id="UP001055879">
    <property type="component" value="Linkage Group LG04"/>
</dbReference>
<evidence type="ECO:0000313" key="2">
    <source>
        <dbReference type="Proteomes" id="UP001055879"/>
    </source>
</evidence>
<protein>
    <submittedName>
        <fullName evidence="1">Uncharacterized protein</fullName>
    </submittedName>
</protein>